<sequence>MSHFSPVAWTLKKAIVEFEGDFLVKRFFVTDSHENKIEDGEYERDRGEESWLKNIRMKNENSGDTISKLLWLWHFTVEWLVEALAMAAVCVLCNVRVVWAAVKYEKGETYTICADAMDNHQQNQTDAEIGLQREVMASKIVKQTAAGK</sequence>
<comment type="caution">
    <text evidence="1">The sequence shown here is derived from an EMBL/GenBank/DDBJ whole genome shotgun (WGS) entry which is preliminary data.</text>
</comment>
<evidence type="ECO:0000313" key="2">
    <source>
        <dbReference type="Proteomes" id="UP001060215"/>
    </source>
</evidence>
<dbReference type="Proteomes" id="UP001060215">
    <property type="component" value="Chromosome 10"/>
</dbReference>
<protein>
    <submittedName>
        <fullName evidence="1">Uncharacterized protein</fullName>
    </submittedName>
</protein>
<reference evidence="1 2" key="1">
    <citation type="journal article" date="2022" name="Plant J.">
        <title>Chromosome-level genome of Camellia lanceoleosa provides a valuable resource for understanding genome evolution and self-incompatibility.</title>
        <authorList>
            <person name="Gong W."/>
            <person name="Xiao S."/>
            <person name="Wang L."/>
            <person name="Liao Z."/>
            <person name="Chang Y."/>
            <person name="Mo W."/>
            <person name="Hu G."/>
            <person name="Li W."/>
            <person name="Zhao G."/>
            <person name="Zhu H."/>
            <person name="Hu X."/>
            <person name="Ji K."/>
            <person name="Xiang X."/>
            <person name="Song Q."/>
            <person name="Yuan D."/>
            <person name="Jin S."/>
            <person name="Zhang L."/>
        </authorList>
    </citation>
    <scope>NUCLEOTIDE SEQUENCE [LARGE SCALE GENOMIC DNA]</scope>
    <source>
        <strain evidence="1">SQ_2022a</strain>
    </source>
</reference>
<gene>
    <name evidence="1" type="ORF">LOK49_LG10G01893</name>
</gene>
<proteinExistence type="predicted"/>
<evidence type="ECO:0000313" key="1">
    <source>
        <dbReference type="EMBL" id="KAI7996390.1"/>
    </source>
</evidence>
<keyword evidence="2" id="KW-1185">Reference proteome</keyword>
<organism evidence="1 2">
    <name type="scientific">Camellia lanceoleosa</name>
    <dbReference type="NCBI Taxonomy" id="1840588"/>
    <lineage>
        <taxon>Eukaryota</taxon>
        <taxon>Viridiplantae</taxon>
        <taxon>Streptophyta</taxon>
        <taxon>Embryophyta</taxon>
        <taxon>Tracheophyta</taxon>
        <taxon>Spermatophyta</taxon>
        <taxon>Magnoliopsida</taxon>
        <taxon>eudicotyledons</taxon>
        <taxon>Gunneridae</taxon>
        <taxon>Pentapetalae</taxon>
        <taxon>asterids</taxon>
        <taxon>Ericales</taxon>
        <taxon>Theaceae</taxon>
        <taxon>Camellia</taxon>
    </lineage>
</organism>
<accession>A0ACC0G5V5</accession>
<dbReference type="EMBL" id="CM045767">
    <property type="protein sequence ID" value="KAI7996390.1"/>
    <property type="molecule type" value="Genomic_DNA"/>
</dbReference>
<name>A0ACC0G5V5_9ERIC</name>